<dbReference type="InterPro" id="IPR013324">
    <property type="entry name" value="RNA_pol_sigma_r3/r4-like"/>
</dbReference>
<feature type="transmembrane region" description="Helical" evidence="1">
    <location>
        <begin position="185"/>
        <end position="206"/>
    </location>
</feature>
<keyword evidence="1" id="KW-0472">Membrane</keyword>
<accession>A0A2S0P988</accession>
<keyword evidence="3" id="KW-1185">Reference proteome</keyword>
<dbReference type="SUPFAM" id="SSF88659">
    <property type="entry name" value="Sigma3 and sigma4 domains of RNA polymerase sigma factors"/>
    <property type="match status" value="1"/>
</dbReference>
<dbReference type="AlphaFoldDB" id="A0A2S0P988"/>
<dbReference type="EMBL" id="CP028519">
    <property type="protein sequence ID" value="AVY93926.1"/>
    <property type="molecule type" value="Genomic_DNA"/>
</dbReference>
<gene>
    <name evidence="2" type="ORF">DAI18_07615</name>
</gene>
<dbReference type="Proteomes" id="UP000244173">
    <property type="component" value="Chromosome"/>
</dbReference>
<evidence type="ECO:0000313" key="2">
    <source>
        <dbReference type="EMBL" id="AVY93926.1"/>
    </source>
</evidence>
<organism evidence="2 3">
    <name type="scientific">Microvirgula aerodenitrificans</name>
    <dbReference type="NCBI Taxonomy" id="57480"/>
    <lineage>
        <taxon>Bacteria</taxon>
        <taxon>Pseudomonadati</taxon>
        <taxon>Pseudomonadota</taxon>
        <taxon>Betaproteobacteria</taxon>
        <taxon>Neisseriales</taxon>
        <taxon>Aquaspirillaceae</taxon>
        <taxon>Microvirgula</taxon>
    </lineage>
</organism>
<dbReference type="Gene3D" id="1.10.10.10">
    <property type="entry name" value="Winged helix-like DNA-binding domain superfamily/Winged helix DNA-binding domain"/>
    <property type="match status" value="1"/>
</dbReference>
<name>A0A2S0P988_9NEIS</name>
<dbReference type="STRING" id="1122240.GCA_000620105_02418"/>
<proteinExistence type="predicted"/>
<dbReference type="KEGG" id="maer:DAI18_07615"/>
<dbReference type="InterPro" id="IPR036388">
    <property type="entry name" value="WH-like_DNA-bd_sf"/>
</dbReference>
<keyword evidence="1" id="KW-0812">Transmembrane</keyword>
<sequence length="235" mass="25331">MPIAERYFLACSGEVGQASDGVAALMARLACYGPALDAGLLPLAWVREMSRLGRQLARQAEPLEPDARLDLEATWQRALRVLPAAERDALFAVDLYRLPVNDAARALGALPRAVAARAAQARAHLLVLMRQQGHDIDDPVALITTGITRLHAVPAPAPAGAAPILTPSATWRCWRLRHALLLRRGAWGLGVMLLLVCVAVGVQMRFGNRQDAARDLRLLANELPPAAFVPDGEGR</sequence>
<protein>
    <submittedName>
        <fullName evidence="2">Uncharacterized protein</fullName>
    </submittedName>
</protein>
<reference evidence="2 3" key="1">
    <citation type="submission" date="2018-04" db="EMBL/GenBank/DDBJ databases">
        <title>Denitrifier Microvirgula.</title>
        <authorList>
            <person name="Anderson E."/>
            <person name="Jang J."/>
            <person name="Ishii S."/>
        </authorList>
    </citation>
    <scope>NUCLEOTIDE SEQUENCE [LARGE SCALE GENOMIC DNA]</scope>
    <source>
        <strain evidence="2 3">BE2.4</strain>
    </source>
</reference>
<evidence type="ECO:0000256" key="1">
    <source>
        <dbReference type="SAM" id="Phobius"/>
    </source>
</evidence>
<evidence type="ECO:0000313" key="3">
    <source>
        <dbReference type="Proteomes" id="UP000244173"/>
    </source>
</evidence>
<keyword evidence="1" id="KW-1133">Transmembrane helix</keyword>